<feature type="region of interest" description="Disordered" evidence="1">
    <location>
        <begin position="48"/>
        <end position="75"/>
    </location>
</feature>
<evidence type="ECO:0000313" key="3">
    <source>
        <dbReference type="Proteomes" id="UP001165882"/>
    </source>
</evidence>
<evidence type="ECO:0000313" key="2">
    <source>
        <dbReference type="EMBL" id="TRZ62147.1"/>
    </source>
</evidence>
<sequence length="75" mass="7399">MAPAAPVFAGEPAPTGRARAKKPTCLETGAVNVGAGLPAKQATRNMAPAAPVFAGEPAPTGGRAPRNQPVSKQAP</sequence>
<comment type="caution">
    <text evidence="2">The sequence shown here is derived from an EMBL/GenBank/DDBJ whole genome shotgun (WGS) entry which is preliminary data.</text>
</comment>
<reference evidence="2 3" key="1">
    <citation type="journal article" date="2019" name="Biocontrol Sci. Technol.">
        <title>Pseudomonas putida strain B2017 produced as technical grade active ingredient controls fungal and bacterial crop diseases.</title>
        <authorList>
            <person name="Oliver C."/>
            <person name="Hernandez I."/>
            <person name="Caminal M."/>
            <person name="Lara J.M."/>
            <person name="Fernandez C."/>
        </authorList>
    </citation>
    <scope>NUCLEOTIDE SEQUENCE [LARGE SCALE GENOMIC DNA]</scope>
    <source>
        <strain evidence="2 3">B2017</strain>
    </source>
</reference>
<keyword evidence="3" id="KW-1185">Reference proteome</keyword>
<proteinExistence type="predicted"/>
<name>A0ABY3D908_9PSED</name>
<accession>A0ABY3D908</accession>
<evidence type="ECO:0000256" key="1">
    <source>
        <dbReference type="SAM" id="MobiDB-lite"/>
    </source>
</evidence>
<dbReference type="EMBL" id="QWEF01000001">
    <property type="protein sequence ID" value="TRZ62147.1"/>
    <property type="molecule type" value="Genomic_DNA"/>
</dbReference>
<organism evidence="2 3">
    <name type="scientific">Pseudomonas alloputida</name>
    <dbReference type="NCBI Taxonomy" id="1940621"/>
    <lineage>
        <taxon>Bacteria</taxon>
        <taxon>Pseudomonadati</taxon>
        <taxon>Pseudomonadota</taxon>
        <taxon>Gammaproteobacteria</taxon>
        <taxon>Pseudomonadales</taxon>
        <taxon>Pseudomonadaceae</taxon>
        <taxon>Pseudomonas</taxon>
    </lineage>
</organism>
<protein>
    <submittedName>
        <fullName evidence="2">Uncharacterized protein</fullName>
    </submittedName>
</protein>
<gene>
    <name evidence="2" type="ORF">DZA28_20250</name>
</gene>
<dbReference type="Proteomes" id="UP001165882">
    <property type="component" value="Unassembled WGS sequence"/>
</dbReference>
<feature type="region of interest" description="Disordered" evidence="1">
    <location>
        <begin position="1"/>
        <end position="22"/>
    </location>
</feature>